<reference evidence="3" key="1">
    <citation type="submission" date="2023-03" db="EMBL/GenBank/DDBJ databases">
        <authorList>
            <person name="Cleenwerck I."/>
        </authorList>
    </citation>
    <scope>NUCLEOTIDE SEQUENCE</scope>
    <source>
        <strain evidence="3">LMG 32879</strain>
    </source>
</reference>
<evidence type="ECO:0000313" key="3">
    <source>
        <dbReference type="EMBL" id="CAI9121038.1"/>
    </source>
</evidence>
<evidence type="ECO:0000259" key="2">
    <source>
        <dbReference type="Pfam" id="PF17289"/>
    </source>
</evidence>
<evidence type="ECO:0000313" key="4">
    <source>
        <dbReference type="Proteomes" id="UP001176960"/>
    </source>
</evidence>
<dbReference type="EMBL" id="CATKSH010000010">
    <property type="protein sequence ID" value="CAI9121038.1"/>
    <property type="molecule type" value="Genomic_DNA"/>
</dbReference>
<gene>
    <name evidence="3" type="ORF">LMG32879_001882</name>
</gene>
<dbReference type="RefSeq" id="WP_289842278.1">
    <property type="nucleotide sequence ID" value="NZ_CATKSH010000010.1"/>
</dbReference>
<dbReference type="InterPro" id="IPR027417">
    <property type="entry name" value="P-loop_NTPase"/>
</dbReference>
<name>A0AA35Y3P1_9PROT</name>
<organism evidence="3 4">
    <name type="scientific">Brytella acorum</name>
    <dbReference type="NCBI Taxonomy" id="2959299"/>
    <lineage>
        <taxon>Bacteria</taxon>
        <taxon>Pseudomonadati</taxon>
        <taxon>Pseudomonadota</taxon>
        <taxon>Alphaproteobacteria</taxon>
        <taxon>Acetobacterales</taxon>
        <taxon>Acetobacteraceae</taxon>
        <taxon>Brytella</taxon>
    </lineage>
</organism>
<evidence type="ECO:0000256" key="1">
    <source>
        <dbReference type="ARBA" id="ARBA00022612"/>
    </source>
</evidence>
<dbReference type="Gene3D" id="3.40.50.300">
    <property type="entry name" value="P-loop containing nucleotide triphosphate hydrolases"/>
    <property type="match status" value="1"/>
</dbReference>
<protein>
    <submittedName>
        <fullName evidence="3">Phage terminase large subunit</fullName>
    </submittedName>
</protein>
<dbReference type="InterPro" id="IPR035421">
    <property type="entry name" value="Terminase_6C"/>
</dbReference>
<keyword evidence="1" id="KW-1188">Viral release from host cell</keyword>
<sequence length="435" mass="48581">MTRLFKLNPGQIEANRLLGKSARHILLRGGSRSGKTFVLLRAIVIRALRVGATRHGVFRYHLTSLRASVLMDTFPAVMRLCFPGVQYRFDRQDSVIVFPNQSSIFFGGLDDAERTEKILGLEFSTVYLNEASQISFGARNMLLTRLAQKSDLIVREYIDANPPTMDHWLYSLFELQVDPKSGEPLTTPEMYATMILNPEFNRENLSFDYLEQLEALPERERRRFLLGEYQTTVDCALWHMDKIRRLPAIDALNRADAARKMRRIIVAIDPSGASGPDDVRSDEIGIIVCGLDSDGNGHVLEDASIKEGPAGWAARALKAFDDWGAERLVAEKNFGGALVEATIRSIRGHAPVKMVSAARGKVARAEPVAAIYELGRVFHHGRFHALEDQLCRFSASGYQGARSPDRADALVWGLSTLMLETQTSTTWGPSLNFAR</sequence>
<proteinExistence type="predicted"/>
<keyword evidence="4" id="KW-1185">Reference proteome</keyword>
<dbReference type="AlphaFoldDB" id="A0AA35Y3P1"/>
<accession>A0AA35Y3P1</accession>
<dbReference type="Pfam" id="PF17289">
    <property type="entry name" value="Terminase_6C"/>
    <property type="match status" value="1"/>
</dbReference>
<dbReference type="Pfam" id="PF03237">
    <property type="entry name" value="Terminase_6N"/>
    <property type="match status" value="1"/>
</dbReference>
<feature type="domain" description="Terminase large subunit gp17-like C-terminal" evidence="2">
    <location>
        <begin position="267"/>
        <end position="415"/>
    </location>
</feature>
<comment type="caution">
    <text evidence="3">The sequence shown here is derived from an EMBL/GenBank/DDBJ whole genome shotgun (WGS) entry which is preliminary data.</text>
</comment>
<dbReference type="Proteomes" id="UP001176960">
    <property type="component" value="Unassembled WGS sequence"/>
</dbReference>